<sequence>MSRIHSYIVLLVCITSGCAAEELIRQLLLESRSSLLLIRYDYCPESWLQELLVAPQVPIVMQSMHDATPPSKDFSRLMQLICLPSEDYEPLPALLGNLRGPKSIFYIAPSASTGNSSAKRVLNSLLRECYRQKILNVVALLAESADRVYYRYRPYPRFELEQRSMEQRPFFASPLKNMHGQPLIVVPDQKHPRTIVYTDWRTGQQVLAGSVGRFVRTLAWKLNATIQFPIEIKPGVVMHFNELESLIEQFQVDVAATVVQLIRPEQLPLSSFPFELSHICLMIPRAQQLPIKDIYLILASGQHLLIGLAIVYSFGLLLSLHWWLTGQAASLVDFLLNDVALRGLLGQSFGHSPRSSPYASWIYLMLAVLGLNLSSIHEAALGTLLTHPPKYFQPRSFADIQRAQLPLVIDAGSAEGDYGLGTTKLRVLAMNSSDYNSHRDKMNMSHVYFASRLKWTLLSEQQKYFPREVFLYSLNACVRTLTYMVFQLPPNTWFLEPLTRLIMDVRDFGIFQHWVDMHFYDMAAAGLLSFSDPIQREPPRLKQALRLEDLQWIWVAYGALLLLATVVLALEILILVSNIFIHSKNAFSVQLNPLSNVL</sequence>
<keyword evidence="2" id="KW-1003">Cell membrane</keyword>
<evidence type="ECO:0000256" key="5">
    <source>
        <dbReference type="ARBA" id="ARBA00023136"/>
    </source>
</evidence>
<evidence type="ECO:0000256" key="7">
    <source>
        <dbReference type="ARBA" id="ARBA00023180"/>
    </source>
</evidence>
<dbReference type="PANTHER" id="PTHR42643:SF41">
    <property type="entry name" value="IONOTROPIC RECEPTOR 20A-RELATED"/>
    <property type="match status" value="1"/>
</dbReference>
<organism evidence="10 11">
    <name type="scientific">Drosophila arizonae</name>
    <name type="common">Fruit fly</name>
    <dbReference type="NCBI Taxonomy" id="7263"/>
    <lineage>
        <taxon>Eukaryota</taxon>
        <taxon>Metazoa</taxon>
        <taxon>Ecdysozoa</taxon>
        <taxon>Arthropoda</taxon>
        <taxon>Hexapoda</taxon>
        <taxon>Insecta</taxon>
        <taxon>Pterygota</taxon>
        <taxon>Neoptera</taxon>
        <taxon>Endopterygota</taxon>
        <taxon>Diptera</taxon>
        <taxon>Brachycera</taxon>
        <taxon>Muscomorpha</taxon>
        <taxon>Ephydroidea</taxon>
        <taxon>Drosophilidae</taxon>
        <taxon>Drosophila</taxon>
    </lineage>
</organism>
<keyword evidence="7" id="KW-0325">Glycoprotein</keyword>
<name>A0ABM1PBR3_DROAR</name>
<dbReference type="Proteomes" id="UP000694904">
    <property type="component" value="Chromosome 5"/>
</dbReference>
<reference evidence="10" key="2">
    <citation type="journal article" date="2016" name="G3 (Bethesda)">
        <title>Genome Evolution in Three Species of Cactophilic Drosophila.</title>
        <authorList>
            <person name="Sanchez-Flores A."/>
            <person name="Penazola F."/>
            <person name="Carpinteyro-Ponce J."/>
            <person name="Nazario-Yepiz N."/>
            <person name="Abreu-Goodger C."/>
            <person name="Machado C.A."/>
            <person name="Markow T.A."/>
        </authorList>
    </citation>
    <scope>NUCLEOTIDE SEQUENCE [LARGE SCALE GENOMIC DNA]</scope>
</reference>
<dbReference type="GeneID" id="108614942"/>
<evidence type="ECO:0000313" key="10">
    <source>
        <dbReference type="Proteomes" id="UP000694904"/>
    </source>
</evidence>
<keyword evidence="4 8" id="KW-1133">Transmembrane helix</keyword>
<reference evidence="10" key="1">
    <citation type="journal article" date="1997" name="Nucleic Acids Res.">
        <title>tRNAscan-SE: a program for improved detection of transfer RNA genes in genomic sequence.</title>
        <authorList>
            <person name="Lowe T.M."/>
            <person name="Eddy S.R."/>
        </authorList>
    </citation>
    <scope>NUCLEOTIDE SEQUENCE [LARGE SCALE GENOMIC DNA]</scope>
</reference>
<feature type="transmembrane region" description="Helical" evidence="8">
    <location>
        <begin position="552"/>
        <end position="576"/>
    </location>
</feature>
<evidence type="ECO:0000256" key="4">
    <source>
        <dbReference type="ARBA" id="ARBA00022989"/>
    </source>
</evidence>
<proteinExistence type="predicted"/>
<dbReference type="PANTHER" id="PTHR42643">
    <property type="entry name" value="IONOTROPIC RECEPTOR 20A-RELATED"/>
    <property type="match status" value="1"/>
</dbReference>
<keyword evidence="6" id="KW-0675">Receptor</keyword>
<evidence type="ECO:0000256" key="9">
    <source>
        <dbReference type="SAM" id="SignalP"/>
    </source>
</evidence>
<feature type="signal peptide" evidence="9">
    <location>
        <begin position="1"/>
        <end position="20"/>
    </location>
</feature>
<evidence type="ECO:0000313" key="11">
    <source>
        <dbReference type="RefSeq" id="XP_017864649.1"/>
    </source>
</evidence>
<protein>
    <submittedName>
        <fullName evidence="11">Uncharacterized protein LOC108614942</fullName>
    </submittedName>
</protein>
<feature type="transmembrane region" description="Helical" evidence="8">
    <location>
        <begin position="304"/>
        <end position="324"/>
    </location>
</feature>
<dbReference type="RefSeq" id="XP_017864649.1">
    <property type="nucleotide sequence ID" value="XM_018009160.1"/>
</dbReference>
<gene>
    <name evidence="11" type="primary">LOC108614942</name>
</gene>
<evidence type="ECO:0000256" key="6">
    <source>
        <dbReference type="ARBA" id="ARBA00023170"/>
    </source>
</evidence>
<reference evidence="11" key="3">
    <citation type="submission" date="2025-08" db="UniProtKB">
        <authorList>
            <consortium name="RefSeq"/>
        </authorList>
    </citation>
    <scope>IDENTIFICATION</scope>
    <source>
        <tissue evidence="11">Whole organism</tissue>
    </source>
</reference>
<keyword evidence="9" id="KW-0732">Signal</keyword>
<evidence type="ECO:0000256" key="1">
    <source>
        <dbReference type="ARBA" id="ARBA00004651"/>
    </source>
</evidence>
<keyword evidence="10" id="KW-1185">Reference proteome</keyword>
<feature type="chain" id="PRO_5045708038" evidence="9">
    <location>
        <begin position="21"/>
        <end position="598"/>
    </location>
</feature>
<keyword evidence="3 8" id="KW-0812">Transmembrane</keyword>
<feature type="transmembrane region" description="Helical" evidence="8">
    <location>
        <begin position="361"/>
        <end position="385"/>
    </location>
</feature>
<keyword evidence="5 8" id="KW-0472">Membrane</keyword>
<evidence type="ECO:0000256" key="3">
    <source>
        <dbReference type="ARBA" id="ARBA00022692"/>
    </source>
</evidence>
<dbReference type="InterPro" id="IPR052192">
    <property type="entry name" value="Insect_Ionotropic_Sensory_Rcpt"/>
</dbReference>
<dbReference type="PROSITE" id="PS51257">
    <property type="entry name" value="PROKAR_LIPOPROTEIN"/>
    <property type="match status" value="1"/>
</dbReference>
<accession>A0ABM1PBR3</accession>
<evidence type="ECO:0000256" key="8">
    <source>
        <dbReference type="SAM" id="Phobius"/>
    </source>
</evidence>
<evidence type="ECO:0000256" key="2">
    <source>
        <dbReference type="ARBA" id="ARBA00022475"/>
    </source>
</evidence>
<comment type="subcellular location">
    <subcellularLocation>
        <location evidence="1">Cell membrane</location>
        <topology evidence="1">Multi-pass membrane protein</topology>
    </subcellularLocation>
</comment>